<evidence type="ECO:0000313" key="2">
    <source>
        <dbReference type="Proteomes" id="UP000554482"/>
    </source>
</evidence>
<reference evidence="1 2" key="1">
    <citation type="submission" date="2020-06" db="EMBL/GenBank/DDBJ databases">
        <title>Transcriptomic and genomic resources for Thalictrum thalictroides and T. hernandezii: Facilitating candidate gene discovery in an emerging model plant lineage.</title>
        <authorList>
            <person name="Arias T."/>
            <person name="Riano-Pachon D.M."/>
            <person name="Di Stilio V.S."/>
        </authorList>
    </citation>
    <scope>NUCLEOTIDE SEQUENCE [LARGE SCALE GENOMIC DNA]</scope>
    <source>
        <strain evidence="2">cv. WT478/WT964</strain>
        <tissue evidence="1">Leaves</tissue>
    </source>
</reference>
<dbReference type="Proteomes" id="UP000554482">
    <property type="component" value="Unassembled WGS sequence"/>
</dbReference>
<evidence type="ECO:0000313" key="1">
    <source>
        <dbReference type="EMBL" id="KAF5202248.1"/>
    </source>
</evidence>
<protein>
    <submittedName>
        <fullName evidence="1">Uncharacterized protein</fullName>
    </submittedName>
</protein>
<sequence length="81" mass="8858">MIQNDAQNLAQLEIYICGVSAELDAVSLFTSSPDSIASGGSLLIPLPKPDTGSRPEFAQHIRRRISKETKDLKSKNIFQIS</sequence>
<organism evidence="1 2">
    <name type="scientific">Thalictrum thalictroides</name>
    <name type="common">Rue-anemone</name>
    <name type="synonym">Anemone thalictroides</name>
    <dbReference type="NCBI Taxonomy" id="46969"/>
    <lineage>
        <taxon>Eukaryota</taxon>
        <taxon>Viridiplantae</taxon>
        <taxon>Streptophyta</taxon>
        <taxon>Embryophyta</taxon>
        <taxon>Tracheophyta</taxon>
        <taxon>Spermatophyta</taxon>
        <taxon>Magnoliopsida</taxon>
        <taxon>Ranunculales</taxon>
        <taxon>Ranunculaceae</taxon>
        <taxon>Thalictroideae</taxon>
        <taxon>Thalictrum</taxon>
    </lineage>
</organism>
<comment type="caution">
    <text evidence="1">The sequence shown here is derived from an EMBL/GenBank/DDBJ whole genome shotgun (WGS) entry which is preliminary data.</text>
</comment>
<keyword evidence="2" id="KW-1185">Reference proteome</keyword>
<dbReference type="AlphaFoldDB" id="A0A7J6X083"/>
<accession>A0A7J6X083</accession>
<dbReference type="EMBL" id="JABWDY010008396">
    <property type="protein sequence ID" value="KAF5202248.1"/>
    <property type="molecule type" value="Genomic_DNA"/>
</dbReference>
<name>A0A7J6X083_THATH</name>
<proteinExistence type="predicted"/>
<gene>
    <name evidence="1" type="ORF">FRX31_008163</name>
</gene>